<comment type="caution">
    <text evidence="3">The sequence shown here is derived from an EMBL/GenBank/DDBJ whole genome shotgun (WGS) entry which is preliminary data.</text>
</comment>
<organism evidence="3 4">
    <name type="scientific">Fuscovulum blasticum DSM 2131</name>
    <dbReference type="NCBI Taxonomy" id="1188250"/>
    <lineage>
        <taxon>Bacteria</taxon>
        <taxon>Pseudomonadati</taxon>
        <taxon>Pseudomonadota</taxon>
        <taxon>Alphaproteobacteria</taxon>
        <taxon>Rhodobacterales</taxon>
        <taxon>Paracoccaceae</taxon>
        <taxon>Pseudogemmobacter</taxon>
    </lineage>
</organism>
<gene>
    <name evidence="3" type="ORF">C5F44_00025</name>
</gene>
<dbReference type="InterPro" id="IPR043605">
    <property type="entry name" value="DUF883_C"/>
</dbReference>
<dbReference type="Pfam" id="PF19029">
    <property type="entry name" value="DUF883_C"/>
    <property type="match status" value="1"/>
</dbReference>
<feature type="domain" description="DUF883" evidence="2">
    <location>
        <begin position="95"/>
        <end position="117"/>
    </location>
</feature>
<feature type="coiled-coil region" evidence="1">
    <location>
        <begin position="27"/>
        <end position="94"/>
    </location>
</feature>
<dbReference type="EMBL" id="PZKE01000001">
    <property type="protein sequence ID" value="PTE16293.1"/>
    <property type="molecule type" value="Genomic_DNA"/>
</dbReference>
<keyword evidence="4" id="KW-1185">Reference proteome</keyword>
<evidence type="ECO:0000259" key="2">
    <source>
        <dbReference type="Pfam" id="PF19029"/>
    </source>
</evidence>
<keyword evidence="1" id="KW-0175">Coiled coil</keyword>
<dbReference type="Proteomes" id="UP000241362">
    <property type="component" value="Unassembled WGS sequence"/>
</dbReference>
<dbReference type="AlphaFoldDB" id="A0A2T4JEM7"/>
<evidence type="ECO:0000313" key="4">
    <source>
        <dbReference type="Proteomes" id="UP000241362"/>
    </source>
</evidence>
<protein>
    <recommendedName>
        <fullName evidence="2">DUF883 domain-containing protein</fullName>
    </recommendedName>
</protein>
<sequence length="117" mass="12313">MARNPKAAKPTEADLQKALEALDPGLAEVLRGQFDDLRDEITRMSETLAVMGRSGAAAARAGVAGAQEAAEEKLTEARERLAGVQGEVEAFTRNEPVKALGIAAGIGLFLGLLLSRR</sequence>
<name>A0A2T4JEM7_FUSBL</name>
<reference evidence="3 4" key="1">
    <citation type="submission" date="2018-03" db="EMBL/GenBank/DDBJ databases">
        <title>Rhodobacter blasticus.</title>
        <authorList>
            <person name="Meyer T.E."/>
            <person name="Miller S."/>
            <person name="Lodha T."/>
            <person name="Gandham S."/>
            <person name="Chintalapati S."/>
            <person name="Chintalapati V.R."/>
        </authorList>
    </citation>
    <scope>NUCLEOTIDE SEQUENCE [LARGE SCALE GENOMIC DNA]</scope>
    <source>
        <strain evidence="3 4">DSM 2131</strain>
    </source>
</reference>
<proteinExistence type="predicted"/>
<evidence type="ECO:0000256" key="1">
    <source>
        <dbReference type="SAM" id="Coils"/>
    </source>
</evidence>
<accession>A0A2T4JEM7</accession>
<evidence type="ECO:0000313" key="3">
    <source>
        <dbReference type="EMBL" id="PTE16293.1"/>
    </source>
</evidence>